<dbReference type="InterPro" id="IPR009367">
    <property type="entry name" value="Elm1-like"/>
</dbReference>
<dbReference type="STRING" id="1653334.GA0071312_2325"/>
<name>A0A0P7XB00_9HYPH</name>
<dbReference type="AlphaFoldDB" id="A0A0P7XB00"/>
<dbReference type="PANTHER" id="PTHR33986:SF15">
    <property type="entry name" value="MITOCHONDRIAL FISSION PROTEIN ELM1"/>
    <property type="match status" value="1"/>
</dbReference>
<sequence>MHTSRATKLRVGVFDVRLPTVWALTTGEAGMRSQVLGLCDRLGFAFTEKRIGLRAPWRWLPGHLCPSPLRGLAAEGDVIAPPWPDLLISCGRRSTAVAIAIRHASGGRTLTVHLQNPRTPSDRFDLVIAHPHDGIEGSNILLTETTIHRVTPEKLEAAAVRFGPHYADLARPRLAVLLGGRTRRGGFSPGDITRFLAILAAFRAQGHTIMITPSRRTEPALREALAVRFADDPQITLWDGTGDNPYFGMLALADRILVTADSTSMVSEALSTGKRVDLFSFSGMGPRHHLFARRLAALGHVHDLDTDADVAQTRPATAPPPDAGAIAAKRISALLRQRLGDAA</sequence>
<comment type="caution">
    <text evidence="1">The sequence shown here is derived from an EMBL/GenBank/DDBJ whole genome shotgun (WGS) entry which is preliminary data.</text>
</comment>
<organism evidence="1 2">
    <name type="scientific">Saliniramus fredricksonii</name>
    <dbReference type="NCBI Taxonomy" id="1653334"/>
    <lineage>
        <taxon>Bacteria</taxon>
        <taxon>Pseudomonadati</taxon>
        <taxon>Pseudomonadota</taxon>
        <taxon>Alphaproteobacteria</taxon>
        <taxon>Hyphomicrobiales</taxon>
        <taxon>Salinarimonadaceae</taxon>
        <taxon>Saliniramus</taxon>
    </lineage>
</organism>
<dbReference type="SUPFAM" id="SSF53756">
    <property type="entry name" value="UDP-Glycosyltransferase/glycogen phosphorylase"/>
    <property type="match status" value="1"/>
</dbReference>
<dbReference type="PANTHER" id="PTHR33986">
    <property type="entry name" value="OS02G0535700 PROTEIN"/>
    <property type="match status" value="1"/>
</dbReference>
<dbReference type="Proteomes" id="UP000050497">
    <property type="component" value="Unassembled WGS sequence"/>
</dbReference>
<evidence type="ECO:0000313" key="1">
    <source>
        <dbReference type="EMBL" id="KPQ12486.1"/>
    </source>
</evidence>
<proteinExistence type="predicted"/>
<dbReference type="PATRIC" id="fig|1653334.4.peg.1048"/>
<evidence type="ECO:0000313" key="2">
    <source>
        <dbReference type="Proteomes" id="UP000050497"/>
    </source>
</evidence>
<reference evidence="1 2" key="1">
    <citation type="submission" date="2015-09" db="EMBL/GenBank/DDBJ databases">
        <title>Identification and resolution of microdiversity through metagenomic sequencing of parallel consortia.</title>
        <authorList>
            <person name="Nelson W.C."/>
            <person name="Romine M.F."/>
            <person name="Lindemann S.R."/>
        </authorList>
    </citation>
    <scope>NUCLEOTIDE SEQUENCE [LARGE SCALE GENOMIC DNA]</scope>
    <source>
        <strain evidence="1">HL-109</strain>
    </source>
</reference>
<accession>A0A0P7XB00</accession>
<dbReference type="OrthoDB" id="272235at2"/>
<dbReference type="EMBL" id="LJSX01000002">
    <property type="protein sequence ID" value="KPQ12486.1"/>
    <property type="molecule type" value="Genomic_DNA"/>
</dbReference>
<dbReference type="Pfam" id="PF06258">
    <property type="entry name" value="Mito_fiss_Elm1"/>
    <property type="match status" value="1"/>
</dbReference>
<evidence type="ECO:0008006" key="3">
    <source>
        <dbReference type="Google" id="ProtNLM"/>
    </source>
</evidence>
<gene>
    <name evidence="1" type="ORF">HLUCCO17_02640</name>
</gene>
<protein>
    <recommendedName>
        <fullName evidence="3">Mitochondrial fission protein ELM1</fullName>
    </recommendedName>
</protein>